<evidence type="ECO:0000313" key="6">
    <source>
        <dbReference type="EMBL" id="CAB4211834.1"/>
    </source>
</evidence>
<protein>
    <submittedName>
        <fullName evidence="4">Uncharacterized protein</fullName>
    </submittedName>
</protein>
<gene>
    <name evidence="4" type="ORF">UFOVP1072_22</name>
    <name evidence="5" type="ORF">UFOVP1211_50</name>
    <name evidence="6" type="ORF">UFOVP1420_39</name>
    <name evidence="8" type="ORF">UFOVP1518_38</name>
    <name evidence="7" type="ORF">UFOVP1657_32</name>
    <name evidence="1" type="ORF">UFOVP475_51</name>
    <name evidence="2" type="ORF">UFOVP897_13</name>
    <name evidence="3" type="ORF">UFOVP984_51</name>
</gene>
<dbReference type="EMBL" id="LR797376">
    <property type="protein sequence ID" value="CAB4211834.1"/>
    <property type="molecule type" value="Genomic_DNA"/>
</dbReference>
<evidence type="ECO:0000313" key="8">
    <source>
        <dbReference type="EMBL" id="CAB5227316.1"/>
    </source>
</evidence>
<evidence type="ECO:0000313" key="3">
    <source>
        <dbReference type="EMBL" id="CAB4175860.1"/>
    </source>
</evidence>
<reference evidence="4" key="1">
    <citation type="submission" date="2020-05" db="EMBL/GenBank/DDBJ databases">
        <authorList>
            <person name="Chiriac C."/>
            <person name="Salcher M."/>
            <person name="Ghai R."/>
            <person name="Kavagutti S V."/>
        </authorList>
    </citation>
    <scope>NUCLEOTIDE SEQUENCE</scope>
</reference>
<name>A0A6J5QJX8_9CAUD</name>
<proteinExistence type="predicted"/>
<evidence type="ECO:0000313" key="4">
    <source>
        <dbReference type="EMBL" id="CAB4181265.1"/>
    </source>
</evidence>
<dbReference type="EMBL" id="LR797171">
    <property type="protein sequence ID" value="CAB4191583.1"/>
    <property type="molecule type" value="Genomic_DNA"/>
</dbReference>
<dbReference type="EMBL" id="LR798369">
    <property type="protein sequence ID" value="CAB5227316.1"/>
    <property type="molecule type" value="Genomic_DNA"/>
</dbReference>
<dbReference type="EMBL" id="LR797514">
    <property type="protein sequence ID" value="CAB4222241.1"/>
    <property type="molecule type" value="Genomic_DNA"/>
</dbReference>
<dbReference type="EMBL" id="LR796847">
    <property type="protein sequence ID" value="CAB4169348.1"/>
    <property type="molecule type" value="Genomic_DNA"/>
</dbReference>
<evidence type="ECO:0000313" key="1">
    <source>
        <dbReference type="EMBL" id="CAB4145857.1"/>
    </source>
</evidence>
<dbReference type="EMBL" id="LR797018">
    <property type="protein sequence ID" value="CAB4181265.1"/>
    <property type="molecule type" value="Genomic_DNA"/>
</dbReference>
<accession>A0A6J5QJX8</accession>
<dbReference type="EMBL" id="LR796460">
    <property type="protein sequence ID" value="CAB4145857.1"/>
    <property type="molecule type" value="Genomic_DNA"/>
</dbReference>
<evidence type="ECO:0000313" key="2">
    <source>
        <dbReference type="EMBL" id="CAB4169348.1"/>
    </source>
</evidence>
<evidence type="ECO:0000313" key="5">
    <source>
        <dbReference type="EMBL" id="CAB4191583.1"/>
    </source>
</evidence>
<dbReference type="EMBL" id="LR796926">
    <property type="protein sequence ID" value="CAB4175860.1"/>
    <property type="molecule type" value="Genomic_DNA"/>
</dbReference>
<evidence type="ECO:0000313" key="7">
    <source>
        <dbReference type="EMBL" id="CAB4222241.1"/>
    </source>
</evidence>
<sequence length="74" mass="8761">MKPTKFSRKLDVTGVHLHWRKIQSSGLWELWIADITERPINVEQMKCDDTYLLMAINHIVKNWKGMVPQVEEKV</sequence>
<organism evidence="4">
    <name type="scientific">uncultured Caudovirales phage</name>
    <dbReference type="NCBI Taxonomy" id="2100421"/>
    <lineage>
        <taxon>Viruses</taxon>
        <taxon>Duplodnaviria</taxon>
        <taxon>Heunggongvirae</taxon>
        <taxon>Uroviricota</taxon>
        <taxon>Caudoviricetes</taxon>
        <taxon>Peduoviridae</taxon>
        <taxon>Maltschvirus</taxon>
        <taxon>Maltschvirus maltsch</taxon>
    </lineage>
</organism>